<feature type="non-terminal residue" evidence="2">
    <location>
        <position position="1"/>
    </location>
</feature>
<organism evidence="2 3">
    <name type="scientific">Trifolium subterraneum</name>
    <name type="common">Subterranean clover</name>
    <dbReference type="NCBI Taxonomy" id="3900"/>
    <lineage>
        <taxon>Eukaryota</taxon>
        <taxon>Viridiplantae</taxon>
        <taxon>Streptophyta</taxon>
        <taxon>Embryophyta</taxon>
        <taxon>Tracheophyta</taxon>
        <taxon>Spermatophyta</taxon>
        <taxon>Magnoliopsida</taxon>
        <taxon>eudicotyledons</taxon>
        <taxon>Gunneridae</taxon>
        <taxon>Pentapetalae</taxon>
        <taxon>rosids</taxon>
        <taxon>fabids</taxon>
        <taxon>Fabales</taxon>
        <taxon>Fabaceae</taxon>
        <taxon>Papilionoideae</taxon>
        <taxon>50 kb inversion clade</taxon>
        <taxon>NPAAA clade</taxon>
        <taxon>Hologalegina</taxon>
        <taxon>IRL clade</taxon>
        <taxon>Trifolieae</taxon>
        <taxon>Trifolium</taxon>
    </lineage>
</organism>
<name>A0A2Z6N8H4_TRISU</name>
<dbReference type="Proteomes" id="UP000242715">
    <property type="component" value="Unassembled WGS sequence"/>
</dbReference>
<proteinExistence type="predicted"/>
<dbReference type="EMBL" id="DF973847">
    <property type="protein sequence ID" value="GAU41138.1"/>
    <property type="molecule type" value="Genomic_DNA"/>
</dbReference>
<evidence type="ECO:0000256" key="1">
    <source>
        <dbReference type="SAM" id="MobiDB-lite"/>
    </source>
</evidence>
<accession>A0A2Z6N8H4</accession>
<feature type="region of interest" description="Disordered" evidence="1">
    <location>
        <begin position="178"/>
        <end position="200"/>
    </location>
</feature>
<feature type="region of interest" description="Disordered" evidence="1">
    <location>
        <begin position="866"/>
        <end position="892"/>
    </location>
</feature>
<feature type="region of interest" description="Disordered" evidence="1">
    <location>
        <begin position="929"/>
        <end position="952"/>
    </location>
</feature>
<dbReference type="AlphaFoldDB" id="A0A2Z6N8H4"/>
<feature type="region of interest" description="Disordered" evidence="1">
    <location>
        <begin position="1"/>
        <end position="27"/>
    </location>
</feature>
<protein>
    <submittedName>
        <fullName evidence="2">Uncharacterized protein</fullName>
    </submittedName>
</protein>
<reference evidence="3" key="1">
    <citation type="journal article" date="2017" name="Front. Plant Sci.">
        <title>Climate Clever Clovers: New Paradigm to Reduce the Environmental Footprint of Ruminants by Breeding Low Methanogenic Forages Utilizing Haplotype Variation.</title>
        <authorList>
            <person name="Kaur P."/>
            <person name="Appels R."/>
            <person name="Bayer P.E."/>
            <person name="Keeble-Gagnere G."/>
            <person name="Wang J."/>
            <person name="Hirakawa H."/>
            <person name="Shirasawa K."/>
            <person name="Vercoe P."/>
            <person name="Stefanova K."/>
            <person name="Durmic Z."/>
            <person name="Nichols P."/>
            <person name="Revell C."/>
            <person name="Isobe S.N."/>
            <person name="Edwards D."/>
            <person name="Erskine W."/>
        </authorList>
    </citation>
    <scope>NUCLEOTIDE SEQUENCE [LARGE SCALE GENOMIC DNA]</scope>
    <source>
        <strain evidence="3">cv. Daliak</strain>
    </source>
</reference>
<feature type="compositionally biased region" description="Polar residues" evidence="1">
    <location>
        <begin position="879"/>
        <end position="888"/>
    </location>
</feature>
<feature type="region of interest" description="Disordered" evidence="1">
    <location>
        <begin position="689"/>
        <end position="716"/>
    </location>
</feature>
<keyword evidence="3" id="KW-1185">Reference proteome</keyword>
<feature type="region of interest" description="Disordered" evidence="1">
    <location>
        <begin position="568"/>
        <end position="612"/>
    </location>
</feature>
<dbReference type="OrthoDB" id="1048353at2759"/>
<evidence type="ECO:0000313" key="3">
    <source>
        <dbReference type="Proteomes" id="UP000242715"/>
    </source>
</evidence>
<feature type="region of interest" description="Disordered" evidence="1">
    <location>
        <begin position="1040"/>
        <end position="1081"/>
    </location>
</feature>
<sequence>HMVDSGTAAGHADDCEVKSASLQGQEEAKMNLTPERNDTVGTFDVEVNMHMSVSKEQSEDNLELDQAAPSQDLDVLEEFGNYMMTREDSYKTKLNSPPKGLPIASEEKTIIFSPKLDDSSMVHKETEIEMSFPLNHERDSIHTCEEEILKLSEETCMDADPEDCIGFFDNSGVGGVGVEDQNESYTASNKRKRSDVVDTNSDVDVKEGELVPTVSQPSEMMSCNFSLQQLFATDTCEEEMLELSEKEKTCMVADLEACIGFSPDKLEASTTKGFEAETYFDQTTPGDVMETYNGKESMVDKEHIEDNQELSPATPTDLDVQNIVDSGTAAGHADDCEVKSASLQGREEAKMNLTPERSDTVGTFDVEVNMHMSVSKEQSEDNLELQAAPCEDVNVLEEFRNNMMVGEDPNGAPVQFMPTSDLNIQEMVADPEDCIGFFDNSGVGGVGVEDENESYTVSSKRKRTDVVDTNSDEEVKAGELVPTVSHPSEMMSCNFGLQQLFATDTCEEGMLKLSEKTCIVADPETCFGFSPDKLEASTTKGFEAETYFDQTILGDVMETYNRKESMVDKEHIEDNQELSPAAPTDLDDHHMVDSDTASGDEDAYKTKLNSPPKCLPIASEEKTIIFSPKLDDSSMVHKETEIEMSFPLNHERDSIHTCEEEILKTCINADPVDCIGFFDNSGVGGVGVEDENESYTASNKRKRSDVVDTNSDEEVEAGELVPTVSQPSEMMSCNFGLQQLFATDICEEEMLKLSEKEKTSMVADLEACIGSLKHLDTATTKVSEADRYFYPNILGNVVTETCRIDNGEKQNNQEDCFAAQGEVSKFFDNSDVGADELVQTAPPQPSETESCDFSLQQLFASDIASEDEDAYQKKLDSPSMATPTSSGEKNMIFTPKLDEPKMTFQCERSSDNVGSVYFEESNQMSVSKEQIEDHKELSSAPSEDNLELHHAAPREDVKVLEEFGNYMTVGEDSDGRPIQFLPTSDHNIHKMVVRDTCEEEMLELSEKTCMVADPKEDCISPLEEVSKFVENSYVYDDIGGVGAVDENQPHMTSRKRKSSDEDDNIEMSLPQKRARDNSIGTCDMKENINIDKMEEVGSIMSKTKFAKRQPLQDLQQN</sequence>
<gene>
    <name evidence="2" type="ORF">TSUD_288270</name>
</gene>
<evidence type="ECO:0000313" key="2">
    <source>
        <dbReference type="EMBL" id="GAU41138.1"/>
    </source>
</evidence>